<reference evidence="1 2" key="1">
    <citation type="journal article" date="2018" name="Front. Plant Sci.">
        <title>Red Clover (Trifolium pratense) and Zigzag Clover (T. medium) - A Picture of Genomic Similarities and Differences.</title>
        <authorList>
            <person name="Dluhosova J."/>
            <person name="Istvanek J."/>
            <person name="Nedelnik J."/>
            <person name="Repkova J."/>
        </authorList>
    </citation>
    <scope>NUCLEOTIDE SEQUENCE [LARGE SCALE GENOMIC DNA]</scope>
    <source>
        <strain evidence="2">cv. 10/8</strain>
        <tissue evidence="1">Leaf</tissue>
    </source>
</reference>
<dbReference type="AlphaFoldDB" id="A0A392M374"/>
<protein>
    <submittedName>
        <fullName evidence="1">Uncharacterized protein</fullName>
    </submittedName>
</protein>
<sequence length="38" mass="3843">MCVCYNGVILGATVLGASALLFSGDIDLVFHCRGAAIA</sequence>
<dbReference type="EMBL" id="LXQA010002616">
    <property type="protein sequence ID" value="MCH81669.1"/>
    <property type="molecule type" value="Genomic_DNA"/>
</dbReference>
<keyword evidence="2" id="KW-1185">Reference proteome</keyword>
<evidence type="ECO:0000313" key="2">
    <source>
        <dbReference type="Proteomes" id="UP000265520"/>
    </source>
</evidence>
<feature type="non-terminal residue" evidence="1">
    <location>
        <position position="38"/>
    </location>
</feature>
<organism evidence="1 2">
    <name type="scientific">Trifolium medium</name>
    <dbReference type="NCBI Taxonomy" id="97028"/>
    <lineage>
        <taxon>Eukaryota</taxon>
        <taxon>Viridiplantae</taxon>
        <taxon>Streptophyta</taxon>
        <taxon>Embryophyta</taxon>
        <taxon>Tracheophyta</taxon>
        <taxon>Spermatophyta</taxon>
        <taxon>Magnoliopsida</taxon>
        <taxon>eudicotyledons</taxon>
        <taxon>Gunneridae</taxon>
        <taxon>Pentapetalae</taxon>
        <taxon>rosids</taxon>
        <taxon>fabids</taxon>
        <taxon>Fabales</taxon>
        <taxon>Fabaceae</taxon>
        <taxon>Papilionoideae</taxon>
        <taxon>50 kb inversion clade</taxon>
        <taxon>NPAAA clade</taxon>
        <taxon>Hologalegina</taxon>
        <taxon>IRL clade</taxon>
        <taxon>Trifolieae</taxon>
        <taxon>Trifolium</taxon>
    </lineage>
</organism>
<dbReference type="Proteomes" id="UP000265520">
    <property type="component" value="Unassembled WGS sequence"/>
</dbReference>
<gene>
    <name evidence="1" type="ORF">A2U01_0002460</name>
</gene>
<comment type="caution">
    <text evidence="1">The sequence shown here is derived from an EMBL/GenBank/DDBJ whole genome shotgun (WGS) entry which is preliminary data.</text>
</comment>
<evidence type="ECO:0000313" key="1">
    <source>
        <dbReference type="EMBL" id="MCH81669.1"/>
    </source>
</evidence>
<proteinExistence type="predicted"/>
<accession>A0A392M374</accession>
<name>A0A392M374_9FABA</name>